<dbReference type="AlphaFoldDB" id="A0A5K3FV69"/>
<organism evidence="1">
    <name type="scientific">Mesocestoides corti</name>
    <name type="common">Flatworm</name>
    <dbReference type="NCBI Taxonomy" id="53468"/>
    <lineage>
        <taxon>Eukaryota</taxon>
        <taxon>Metazoa</taxon>
        <taxon>Spiralia</taxon>
        <taxon>Lophotrochozoa</taxon>
        <taxon>Platyhelminthes</taxon>
        <taxon>Cestoda</taxon>
        <taxon>Eucestoda</taxon>
        <taxon>Cyclophyllidea</taxon>
        <taxon>Mesocestoididae</taxon>
        <taxon>Mesocestoides</taxon>
    </lineage>
</organism>
<sequence length="144" mass="16040">MITGNLKVDLIILRHTTTTTATTQKLNPRSDASSAAQTILTTNHRQLTSASQAVSPPGIKLCLTFVSRSISHYKNSPLCRLLCSLIDGTHFTTQLVTLSYLSFKWLKFDRSIPLWNISIDLNQLVASGVGYFVDHWQSLIPHKT</sequence>
<protein>
    <submittedName>
        <fullName evidence="1">Transmembrane protein</fullName>
    </submittedName>
</protein>
<accession>A0A5K3FV69</accession>
<reference evidence="1" key="1">
    <citation type="submission" date="2019-11" db="UniProtKB">
        <authorList>
            <consortium name="WormBaseParasite"/>
        </authorList>
    </citation>
    <scope>IDENTIFICATION</scope>
</reference>
<evidence type="ECO:0000313" key="1">
    <source>
        <dbReference type="WBParaSite" id="MCU_012086-RA"/>
    </source>
</evidence>
<proteinExistence type="predicted"/>
<dbReference type="WBParaSite" id="MCU_012086-RA">
    <property type="protein sequence ID" value="MCU_012086-RA"/>
    <property type="gene ID" value="MCU_012086"/>
</dbReference>
<name>A0A5K3FV69_MESCO</name>